<keyword evidence="4 6" id="KW-0732">Signal</keyword>
<dbReference type="GO" id="GO:0005576">
    <property type="term" value="C:extracellular region"/>
    <property type="evidence" value="ECO:0007669"/>
    <property type="project" value="InterPro"/>
</dbReference>
<keyword evidence="5" id="KW-0472">Membrane</keyword>
<name>A0AAD4T6D5_9MAGN</name>
<dbReference type="CDD" id="cd22274">
    <property type="entry name" value="DPBB_EXPA_N"/>
    <property type="match status" value="1"/>
</dbReference>
<dbReference type="Pfam" id="PF01357">
    <property type="entry name" value="Expansin_C"/>
    <property type="match status" value="1"/>
</dbReference>
<dbReference type="PROSITE" id="PS50843">
    <property type="entry name" value="EXPANSIN_CBD"/>
    <property type="match status" value="1"/>
</dbReference>
<dbReference type="FunFam" id="2.60.40.760:FF:000001">
    <property type="entry name" value="Expansin"/>
    <property type="match status" value="1"/>
</dbReference>
<reference evidence="9" key="1">
    <citation type="submission" date="2022-04" db="EMBL/GenBank/DDBJ databases">
        <title>A functionally conserved STORR gene fusion in Papaver species that diverged 16.8 million years ago.</title>
        <authorList>
            <person name="Catania T."/>
        </authorList>
    </citation>
    <scope>NUCLEOTIDE SEQUENCE</scope>
    <source>
        <strain evidence="9">S-188037</strain>
    </source>
</reference>
<dbReference type="Gene3D" id="2.60.40.760">
    <property type="entry name" value="Expansin, cellulose-binding-like domain"/>
    <property type="match status" value="1"/>
</dbReference>
<dbReference type="GO" id="GO:0016020">
    <property type="term" value="C:membrane"/>
    <property type="evidence" value="ECO:0007669"/>
    <property type="project" value="UniProtKB-SubCell"/>
</dbReference>
<feature type="domain" description="Expansin-like EG45" evidence="7">
    <location>
        <begin position="44"/>
        <end position="158"/>
    </location>
</feature>
<gene>
    <name evidence="9" type="ORF">MKW98_018650</name>
</gene>
<dbReference type="PRINTS" id="PR01225">
    <property type="entry name" value="EXPANSNFAMLY"/>
</dbReference>
<keyword evidence="6" id="KW-0961">Cell wall biogenesis/degradation</keyword>
<dbReference type="PROSITE" id="PS50842">
    <property type="entry name" value="EXPANSIN_EG45"/>
    <property type="match status" value="1"/>
</dbReference>
<organism evidence="9 10">
    <name type="scientific">Papaver atlanticum</name>
    <dbReference type="NCBI Taxonomy" id="357466"/>
    <lineage>
        <taxon>Eukaryota</taxon>
        <taxon>Viridiplantae</taxon>
        <taxon>Streptophyta</taxon>
        <taxon>Embryophyta</taxon>
        <taxon>Tracheophyta</taxon>
        <taxon>Spermatophyta</taxon>
        <taxon>Magnoliopsida</taxon>
        <taxon>Ranunculales</taxon>
        <taxon>Papaveraceae</taxon>
        <taxon>Papaveroideae</taxon>
        <taxon>Papaver</taxon>
    </lineage>
</organism>
<dbReference type="PANTHER" id="PTHR31867">
    <property type="entry name" value="EXPANSIN-A15"/>
    <property type="match status" value="1"/>
</dbReference>
<evidence type="ECO:0000313" key="9">
    <source>
        <dbReference type="EMBL" id="KAI3938094.1"/>
    </source>
</evidence>
<dbReference type="InterPro" id="IPR036749">
    <property type="entry name" value="Expansin_CBD_sf"/>
</dbReference>
<comment type="similarity">
    <text evidence="1 6">Belongs to the expansin family. Expansin A subfamily.</text>
</comment>
<comment type="caution">
    <text evidence="9">The sequence shown here is derived from an EMBL/GenBank/DDBJ whole genome shotgun (WGS) entry which is preliminary data.</text>
</comment>
<dbReference type="SUPFAM" id="SSF50685">
    <property type="entry name" value="Barwin-like endoglucanases"/>
    <property type="match status" value="1"/>
</dbReference>
<sequence>MGFIQVALCYLVLLRIGIIAAKEYEWKSASATYIKDSEGSITTKGACGYGNLHMKTYGKYSAGLSGMLFSRGRTCGGCFEIRCVDHIHWCLLGSPSVTVTITDFCAPNYGLPDEYGGWCNFPREHFEMSETAFAGMADKRADVVPVQFRRVNCERDGGVRFTLGGSSYFHQVLITNVGLDGEIVAVKVKGSRTGWIPMGRNWGQNWQCNVILLGQPLSFEVTSSSGKTVTSYNVAPPTWRFGQTYEGKQF</sequence>
<evidence type="ECO:0000259" key="8">
    <source>
        <dbReference type="PROSITE" id="PS50843"/>
    </source>
</evidence>
<evidence type="ECO:0000259" key="7">
    <source>
        <dbReference type="PROSITE" id="PS50842"/>
    </source>
</evidence>
<dbReference type="Pfam" id="PF03330">
    <property type="entry name" value="DPBB_1"/>
    <property type="match status" value="1"/>
</dbReference>
<dbReference type="Gene3D" id="2.40.40.10">
    <property type="entry name" value="RlpA-like domain"/>
    <property type="match status" value="1"/>
</dbReference>
<dbReference type="InterPro" id="IPR002963">
    <property type="entry name" value="Expansin"/>
</dbReference>
<feature type="chain" id="PRO_5041768298" description="Expansin" evidence="6">
    <location>
        <begin position="22"/>
        <end position="250"/>
    </location>
</feature>
<dbReference type="SMART" id="SM00837">
    <property type="entry name" value="DPBB_1"/>
    <property type="match status" value="1"/>
</dbReference>
<comment type="function">
    <text evidence="6">Causes loosening and extension of plant cell walls by disrupting non-covalent bonding between cellulose microfibrils and matrix glucans. No enzymatic activity has been found.</text>
</comment>
<evidence type="ECO:0000256" key="3">
    <source>
        <dbReference type="ARBA" id="ARBA00022525"/>
    </source>
</evidence>
<evidence type="ECO:0000256" key="5">
    <source>
        <dbReference type="ARBA" id="ARBA00023136"/>
    </source>
</evidence>
<keyword evidence="10" id="KW-1185">Reference proteome</keyword>
<dbReference type="EMBL" id="JAJJMB010005585">
    <property type="protein sequence ID" value="KAI3938094.1"/>
    <property type="molecule type" value="Genomic_DNA"/>
</dbReference>
<dbReference type="AlphaFoldDB" id="A0AAD4T6D5"/>
<proteinExistence type="inferred from homology"/>
<dbReference type="PRINTS" id="PR01226">
    <property type="entry name" value="EXPANSIN"/>
</dbReference>
<protein>
    <recommendedName>
        <fullName evidence="6">Expansin</fullName>
    </recommendedName>
</protein>
<dbReference type="InterPro" id="IPR036908">
    <property type="entry name" value="RlpA-like_sf"/>
</dbReference>
<dbReference type="SUPFAM" id="SSF49590">
    <property type="entry name" value="PHL pollen allergen"/>
    <property type="match status" value="1"/>
</dbReference>
<dbReference type="InterPro" id="IPR007112">
    <property type="entry name" value="Expansin/allergen_DPBB_dom"/>
</dbReference>
<evidence type="ECO:0000256" key="1">
    <source>
        <dbReference type="ARBA" id="ARBA00005392"/>
    </source>
</evidence>
<dbReference type="InterPro" id="IPR009009">
    <property type="entry name" value="RlpA-like_DPBB"/>
</dbReference>
<dbReference type="Proteomes" id="UP001202328">
    <property type="component" value="Unassembled WGS sequence"/>
</dbReference>
<feature type="domain" description="Expansin-like CBD" evidence="8">
    <location>
        <begin position="168"/>
        <end position="247"/>
    </location>
</feature>
<dbReference type="InterPro" id="IPR007118">
    <property type="entry name" value="Expan_Lol_pI"/>
</dbReference>
<keyword evidence="2 6" id="KW-0134">Cell wall</keyword>
<evidence type="ECO:0000313" key="10">
    <source>
        <dbReference type="Proteomes" id="UP001202328"/>
    </source>
</evidence>
<keyword evidence="3 6" id="KW-0964">Secreted</keyword>
<evidence type="ECO:0000256" key="6">
    <source>
        <dbReference type="RuleBase" id="RU365023"/>
    </source>
</evidence>
<comment type="subcellular location">
    <subcellularLocation>
        <location evidence="6">Secreted</location>
        <location evidence="6">Cell wall</location>
    </subcellularLocation>
    <subcellularLocation>
        <location evidence="6">Membrane</location>
        <topology evidence="6">Peripheral membrane protein</topology>
    </subcellularLocation>
</comment>
<dbReference type="GO" id="GO:0009664">
    <property type="term" value="P:plant-type cell wall organization"/>
    <property type="evidence" value="ECO:0007669"/>
    <property type="project" value="InterPro"/>
</dbReference>
<evidence type="ECO:0000256" key="2">
    <source>
        <dbReference type="ARBA" id="ARBA00022512"/>
    </source>
</evidence>
<feature type="signal peptide" evidence="6">
    <location>
        <begin position="1"/>
        <end position="21"/>
    </location>
</feature>
<dbReference type="InterPro" id="IPR007117">
    <property type="entry name" value="Expansin_CBD"/>
</dbReference>
<evidence type="ECO:0000256" key="4">
    <source>
        <dbReference type="ARBA" id="ARBA00022729"/>
    </source>
</evidence>
<accession>A0AAD4T6D5</accession>